<evidence type="ECO:0000256" key="9">
    <source>
        <dbReference type="ARBA" id="ARBA00023136"/>
    </source>
</evidence>
<feature type="transmembrane region" description="Helical" evidence="10">
    <location>
        <begin position="272"/>
        <end position="293"/>
    </location>
</feature>
<feature type="transmembrane region" description="Helical" evidence="10">
    <location>
        <begin position="346"/>
        <end position="368"/>
    </location>
</feature>
<feature type="transmembrane region" description="Helical" evidence="10">
    <location>
        <begin position="12"/>
        <end position="33"/>
    </location>
</feature>
<evidence type="ECO:0000256" key="3">
    <source>
        <dbReference type="ARBA" id="ARBA00022502"/>
    </source>
</evidence>
<dbReference type="PANTHER" id="PTHR12468:SF2">
    <property type="entry name" value="GPI MANNOSYLTRANSFERASE 2"/>
    <property type="match status" value="1"/>
</dbReference>
<evidence type="ECO:0000313" key="11">
    <source>
        <dbReference type="EMBL" id="KKR49601.1"/>
    </source>
</evidence>
<accession>A0A0G0RIE0</accession>
<evidence type="ECO:0000256" key="6">
    <source>
        <dbReference type="ARBA" id="ARBA00022692"/>
    </source>
</evidence>
<evidence type="ECO:0000256" key="8">
    <source>
        <dbReference type="ARBA" id="ARBA00022989"/>
    </source>
</evidence>
<evidence type="ECO:0000256" key="1">
    <source>
        <dbReference type="ARBA" id="ARBA00004477"/>
    </source>
</evidence>
<evidence type="ECO:0000256" key="7">
    <source>
        <dbReference type="ARBA" id="ARBA00022824"/>
    </source>
</evidence>
<feature type="transmembrane region" description="Helical" evidence="10">
    <location>
        <begin position="106"/>
        <end position="127"/>
    </location>
</feature>
<feature type="transmembrane region" description="Helical" evidence="10">
    <location>
        <begin position="83"/>
        <end position="100"/>
    </location>
</feature>
<dbReference type="GO" id="GO:0000009">
    <property type="term" value="F:alpha-1,6-mannosyltransferase activity"/>
    <property type="evidence" value="ECO:0007669"/>
    <property type="project" value="InterPro"/>
</dbReference>
<sequence length="370" mass="42782">MSKLLRYPLAKIVLMFLSWRIFLFFIAYISPQLIPTFGAKFPYYNELLVTSGWPHFVWSFANFDGVHYLGIARHLYDYQYTQAFFPLYPLLIRFLSPIFMGNMLLTGLIISNTFFLLSLIVFYKLVARFASEKTAFWSILFLLSFPTSFYFGALYTEGLFFFLIILSFYLFEKNKIILSSLAGAFASATRLIGIFLFPAQIKGKQLNQLIPLFIIPVGLFLYMTYLYLKFHNALYFLTAQTIFGQERSTTSVVLLPQVFYRYIKILLTTHGLVLATATFELISTLFAIVILILATKKVKIDWLVFSWFAVLIPTLTGTFASMPRYILMAFPIFIYLATLKNTYLKVAIMIIFVLLLTITTTFFAQGYWVA</sequence>
<comment type="subcellular location">
    <subcellularLocation>
        <location evidence="1">Endoplasmic reticulum membrane</location>
        <topology evidence="1">Multi-pass membrane protein</topology>
    </subcellularLocation>
</comment>
<evidence type="ECO:0000256" key="10">
    <source>
        <dbReference type="SAM" id="Phobius"/>
    </source>
</evidence>
<dbReference type="GO" id="GO:0031501">
    <property type="term" value="C:mannosyltransferase complex"/>
    <property type="evidence" value="ECO:0007669"/>
    <property type="project" value="TreeGrafter"/>
</dbReference>
<feature type="transmembrane region" description="Helical" evidence="10">
    <location>
        <begin position="209"/>
        <end position="228"/>
    </location>
</feature>
<keyword evidence="5" id="KW-0808">Transferase</keyword>
<gene>
    <name evidence="11" type="ORF">UT84_C0023G0009</name>
</gene>
<keyword evidence="6 10" id="KW-0812">Transmembrane</keyword>
<evidence type="ECO:0000256" key="4">
    <source>
        <dbReference type="ARBA" id="ARBA00022676"/>
    </source>
</evidence>
<comment type="caution">
    <text evidence="11">The sequence shown here is derived from an EMBL/GenBank/DDBJ whole genome shotgun (WGS) entry which is preliminary data.</text>
</comment>
<dbReference type="InterPro" id="IPR007315">
    <property type="entry name" value="PIG-V/Gpi18"/>
</dbReference>
<comment type="pathway">
    <text evidence="2">Glycolipid biosynthesis; glycosylphosphatidylinositol-anchor biosynthesis.</text>
</comment>
<reference evidence="11 12" key="1">
    <citation type="journal article" date="2015" name="Nature">
        <title>rRNA introns, odd ribosomes, and small enigmatic genomes across a large radiation of phyla.</title>
        <authorList>
            <person name="Brown C.T."/>
            <person name="Hug L.A."/>
            <person name="Thomas B.C."/>
            <person name="Sharon I."/>
            <person name="Castelle C.J."/>
            <person name="Singh A."/>
            <person name="Wilkins M.J."/>
            <person name="Williams K.H."/>
            <person name="Banfield J.F."/>
        </authorList>
    </citation>
    <scope>NUCLEOTIDE SEQUENCE [LARGE SCALE GENOMIC DNA]</scope>
</reference>
<dbReference type="EMBL" id="LBYI01000023">
    <property type="protein sequence ID" value="KKR49601.1"/>
    <property type="molecule type" value="Genomic_DNA"/>
</dbReference>
<evidence type="ECO:0000313" key="12">
    <source>
        <dbReference type="Proteomes" id="UP000034531"/>
    </source>
</evidence>
<dbReference type="AlphaFoldDB" id="A0A0G0RIE0"/>
<dbReference type="Proteomes" id="UP000034531">
    <property type="component" value="Unassembled WGS sequence"/>
</dbReference>
<dbReference type="Pfam" id="PF04188">
    <property type="entry name" value="Mannosyl_trans2"/>
    <property type="match status" value="1"/>
</dbReference>
<keyword evidence="3" id="KW-0337">GPI-anchor biosynthesis</keyword>
<keyword evidence="9 10" id="KW-0472">Membrane</keyword>
<dbReference type="PANTHER" id="PTHR12468">
    <property type="entry name" value="GPI MANNOSYLTRANSFERASE 2"/>
    <property type="match status" value="1"/>
</dbReference>
<name>A0A0G0RIE0_9BACT</name>
<protein>
    <recommendedName>
        <fullName evidence="13">Integral membrane protein</fullName>
    </recommendedName>
</protein>
<keyword evidence="7" id="KW-0256">Endoplasmic reticulum</keyword>
<feature type="transmembrane region" description="Helical" evidence="10">
    <location>
        <begin position="139"/>
        <end position="170"/>
    </location>
</feature>
<feature type="transmembrane region" description="Helical" evidence="10">
    <location>
        <begin position="176"/>
        <end position="197"/>
    </location>
</feature>
<dbReference type="GO" id="GO:0006506">
    <property type="term" value="P:GPI anchor biosynthetic process"/>
    <property type="evidence" value="ECO:0007669"/>
    <property type="project" value="UniProtKB-UniPathway"/>
</dbReference>
<dbReference type="GO" id="GO:0016020">
    <property type="term" value="C:membrane"/>
    <property type="evidence" value="ECO:0007669"/>
    <property type="project" value="GOC"/>
</dbReference>
<dbReference type="UniPathway" id="UPA00196"/>
<evidence type="ECO:0000256" key="2">
    <source>
        <dbReference type="ARBA" id="ARBA00004687"/>
    </source>
</evidence>
<keyword evidence="4" id="KW-0328">Glycosyltransferase</keyword>
<proteinExistence type="predicted"/>
<organism evidence="11 12">
    <name type="scientific">Candidatus Curtissbacteria bacterium GW2011_GWA1_40_16</name>
    <dbReference type="NCBI Taxonomy" id="1618405"/>
    <lineage>
        <taxon>Bacteria</taxon>
        <taxon>Candidatus Curtissiibacteriota</taxon>
    </lineage>
</organism>
<feature type="transmembrane region" description="Helical" evidence="10">
    <location>
        <begin position="300"/>
        <end position="316"/>
    </location>
</feature>
<dbReference type="GO" id="GO:0004376">
    <property type="term" value="F:GPI mannosyltransferase activity"/>
    <property type="evidence" value="ECO:0007669"/>
    <property type="project" value="InterPro"/>
</dbReference>
<keyword evidence="8 10" id="KW-1133">Transmembrane helix</keyword>
<evidence type="ECO:0000256" key="5">
    <source>
        <dbReference type="ARBA" id="ARBA00022679"/>
    </source>
</evidence>
<evidence type="ECO:0008006" key="13">
    <source>
        <dbReference type="Google" id="ProtNLM"/>
    </source>
</evidence>
<feature type="transmembrane region" description="Helical" evidence="10">
    <location>
        <begin position="53"/>
        <end position="71"/>
    </location>
</feature>